<dbReference type="GO" id="GO:0019062">
    <property type="term" value="P:virion attachment to host cell"/>
    <property type="evidence" value="ECO:0007669"/>
    <property type="project" value="InterPro"/>
</dbReference>
<dbReference type="GO" id="GO:0046718">
    <property type="term" value="P:symbiont entry into host cell"/>
    <property type="evidence" value="ECO:0007669"/>
    <property type="project" value="InterPro"/>
</dbReference>
<dbReference type="OrthoDB" id="1958147at2"/>
<evidence type="ECO:0000313" key="2">
    <source>
        <dbReference type="EMBL" id="QKS58800.1"/>
    </source>
</evidence>
<evidence type="ECO:0000313" key="3">
    <source>
        <dbReference type="Proteomes" id="UP000247790"/>
    </source>
</evidence>
<protein>
    <submittedName>
        <fullName evidence="2">Tail fiber protein</fullName>
    </submittedName>
    <submittedName>
        <fullName evidence="1">Tail fiber-like repeat protein</fullName>
    </submittedName>
</protein>
<organism evidence="1 3">
    <name type="scientific">Paenibacillus barcinonensis</name>
    <dbReference type="NCBI Taxonomy" id="198119"/>
    <lineage>
        <taxon>Bacteria</taxon>
        <taxon>Bacillati</taxon>
        <taxon>Bacillota</taxon>
        <taxon>Bacilli</taxon>
        <taxon>Bacillales</taxon>
        <taxon>Paenibacillaceae</taxon>
        <taxon>Paenibacillus</taxon>
    </lineage>
</organism>
<keyword evidence="4" id="KW-1185">Reference proteome</keyword>
<reference evidence="2 4" key="2">
    <citation type="submission" date="2020-06" db="EMBL/GenBank/DDBJ databases">
        <title>Complete genome of Paenibacillus barcinonensis KACC11450.</title>
        <authorList>
            <person name="Kim M."/>
            <person name="Park Y.-J."/>
            <person name="Shin J.-H."/>
        </authorList>
    </citation>
    <scope>NUCLEOTIDE SEQUENCE [LARGE SCALE GENOMIC DNA]</scope>
    <source>
        <strain evidence="2 4">KACC11450</strain>
    </source>
</reference>
<dbReference type="InterPro" id="IPR005068">
    <property type="entry name" value="Phage_lambda_Stf-r2"/>
</dbReference>
<dbReference type="Proteomes" id="UP000247790">
    <property type="component" value="Unassembled WGS sequence"/>
</dbReference>
<dbReference type="Pfam" id="PF03406">
    <property type="entry name" value="Phage_fiber_2"/>
    <property type="match status" value="1"/>
</dbReference>
<dbReference type="RefSeq" id="WP_110897162.1">
    <property type="nucleotide sequence ID" value="NZ_CP054614.1"/>
</dbReference>
<evidence type="ECO:0000313" key="1">
    <source>
        <dbReference type="EMBL" id="PYE48493.1"/>
    </source>
</evidence>
<reference evidence="1 3" key="1">
    <citation type="submission" date="2018-06" db="EMBL/GenBank/DDBJ databases">
        <title>Genomic Encyclopedia of Type Strains, Phase III (KMG-III): the genomes of soil and plant-associated and newly described type strains.</title>
        <authorList>
            <person name="Whitman W."/>
        </authorList>
    </citation>
    <scope>NUCLEOTIDE SEQUENCE [LARGE SCALE GENOMIC DNA]</scope>
    <source>
        <strain evidence="1 3">CECT 7022</strain>
    </source>
</reference>
<dbReference type="EMBL" id="QJSW01000008">
    <property type="protein sequence ID" value="PYE48493.1"/>
    <property type="molecule type" value="Genomic_DNA"/>
</dbReference>
<gene>
    <name evidence="1" type="ORF">DFQ00_10884</name>
    <name evidence="2" type="ORF">HUB98_22985</name>
</gene>
<evidence type="ECO:0000313" key="4">
    <source>
        <dbReference type="Proteomes" id="UP000509327"/>
    </source>
</evidence>
<dbReference type="Proteomes" id="UP000509327">
    <property type="component" value="Chromosome"/>
</dbReference>
<dbReference type="EMBL" id="CP054614">
    <property type="protein sequence ID" value="QKS58800.1"/>
    <property type="molecule type" value="Genomic_DNA"/>
</dbReference>
<name>A0A2V4VU90_PAEBA</name>
<accession>A0A2V4VU90</accession>
<sequence length="585" mass="63932">MPKDTDRLNLPLPLGNENVTRESINAIFEKIDAGVATQDDLDALREAVSKMDIPDASLMQKGKVQLSNKTDGTSEAVAATEKAVRDAATAAETNAKNASLPRAGGEISGPLTISSWGSISAGTSGFFLMGHNCYIHPTNNKYYYKQTHSNLGARGIIFRLGQAGVYTFETGPISTVKDTEFTPSLVRMPTQTDYDTLFQSGVNAKRGIVDALNALGVSASTDDTWSSLSSRLSEGNLFGVNTGIPIERIAEAELKSTMTLNTGIISSDVCLCQDKEGNITYIYNDGASNLYEIRNISRDGLLRWKVSDQSGFSKCVVNDVTNTVLVLASTYTDSWKYALRTFNKDTGASLGTIPISAIVSDMLELDDYGNAYFHSWGVFFKYSTTSGQLIYKVDTGNSSSNRPWSLDRKLGALYTHGSGLIRKINSNGVVDWAYSINDSQILGLCAGEYNGKRVLYVRNSVFLSAVAIGADSGVSIASFSNAFSGGISHSSERNKINNFVVDNQGGFTSYSTSPNPEYTGRHIPTLTRSKENRRKLLTFTNPIGWESYHYRGSGIFNARDMDVSKELIFYLYGIIYVYKINYRII</sequence>
<proteinExistence type="predicted"/>
<dbReference type="AlphaFoldDB" id="A0A2V4VU90"/>